<accession>A0ABQ3YI72</accession>
<protein>
    <recommendedName>
        <fullName evidence="4">FAD-binding domain-containing protein</fullName>
    </recommendedName>
</protein>
<evidence type="ECO:0000313" key="5">
    <source>
        <dbReference type="EMBL" id="GID79701.1"/>
    </source>
</evidence>
<evidence type="ECO:0000259" key="4">
    <source>
        <dbReference type="Pfam" id="PF01494"/>
    </source>
</evidence>
<keyword evidence="2" id="KW-0285">Flavoprotein</keyword>
<dbReference type="InterPro" id="IPR002938">
    <property type="entry name" value="FAD-bd"/>
</dbReference>
<dbReference type="Proteomes" id="UP000609879">
    <property type="component" value="Unassembled WGS sequence"/>
</dbReference>
<dbReference type="PANTHER" id="PTHR43004">
    <property type="entry name" value="TRK SYSTEM POTASSIUM UPTAKE PROTEIN"/>
    <property type="match status" value="1"/>
</dbReference>
<dbReference type="Gene3D" id="3.30.70.2450">
    <property type="match status" value="1"/>
</dbReference>
<dbReference type="Gene3D" id="3.40.30.120">
    <property type="match status" value="1"/>
</dbReference>
<dbReference type="RefSeq" id="WP_203776192.1">
    <property type="nucleotide sequence ID" value="NZ_BAAABO010000031.1"/>
</dbReference>
<dbReference type="EMBL" id="BOMI01000176">
    <property type="protein sequence ID" value="GID79701.1"/>
    <property type="molecule type" value="Genomic_DNA"/>
</dbReference>
<comment type="caution">
    <text evidence="5">The sequence shown here is derived from an EMBL/GenBank/DDBJ whole genome shotgun (WGS) entry which is preliminary data.</text>
</comment>
<dbReference type="Pfam" id="PF21274">
    <property type="entry name" value="Rng_hyd_C"/>
    <property type="match status" value="1"/>
</dbReference>
<proteinExistence type="predicted"/>
<dbReference type="SUPFAM" id="SSF51905">
    <property type="entry name" value="FAD/NAD(P)-binding domain"/>
    <property type="match status" value="1"/>
</dbReference>
<sequence length="515" mass="53779">MNDHVVIAGAGPVGLWLAAELHLAGVRATVLEQRTERDERSRALTVHPRTLEVLASRQIQQPFLDEGVPLPGGHFGVLDPRLDFRRLAGAYPYTLALPQARTEELLETHAVNAGARILRGHRVTGLTEHPTCVTVAVDGPGGPYEIEAAYVVGCDGARSVVRTAAGIDFPGTPSTVLGWLGDVVLDRPPAPGHSYFGPHGTLMVVPMPGGIHRLAGITPGDVTTEWPGDLTLAELRAKTAAMTGDDFGMRDPVWLSRYGNATRLATSYRKGRVLLAGDAAHQHFPAGGVGMNVGIQDAANLGWKLAATLRGWATDGLLDTYHGERHPVGAGLTETSRAQVALMTAFSPEGLSLRGLLGELIATLPDLNDRLAERVSGLDVAYPPPPGGDTHPLIGMRAGDPELLRLSRADSYLLAGRAAELSALAGPHLRVHIAAPSSFAAATTAPPSLATATPSLAAATTAHPSLAAATAAPRSLATAPGSFAAATAVLIRPDGYIAWATDEADTLRHAKEALA</sequence>
<dbReference type="Pfam" id="PF01494">
    <property type="entry name" value="FAD_binding_3"/>
    <property type="match status" value="1"/>
</dbReference>
<reference evidence="5 6" key="1">
    <citation type="submission" date="2021-01" db="EMBL/GenBank/DDBJ databases">
        <title>Whole genome shotgun sequence of Actinoplanes deccanensis NBRC 13994.</title>
        <authorList>
            <person name="Komaki H."/>
            <person name="Tamura T."/>
        </authorList>
    </citation>
    <scope>NUCLEOTIDE SEQUENCE [LARGE SCALE GENOMIC DNA]</scope>
    <source>
        <strain evidence="5 6">NBRC 13994</strain>
    </source>
</reference>
<dbReference type="PRINTS" id="PR00420">
    <property type="entry name" value="RNGMNOXGNASE"/>
</dbReference>
<keyword evidence="6" id="KW-1185">Reference proteome</keyword>
<evidence type="ECO:0000256" key="1">
    <source>
        <dbReference type="ARBA" id="ARBA00001974"/>
    </source>
</evidence>
<comment type="cofactor">
    <cofactor evidence="1">
        <name>FAD</name>
        <dbReference type="ChEBI" id="CHEBI:57692"/>
    </cofactor>
</comment>
<feature type="domain" description="FAD-binding" evidence="4">
    <location>
        <begin position="5"/>
        <end position="334"/>
    </location>
</feature>
<dbReference type="Gene3D" id="3.50.50.60">
    <property type="entry name" value="FAD/NAD(P)-binding domain"/>
    <property type="match status" value="1"/>
</dbReference>
<keyword evidence="3" id="KW-0274">FAD</keyword>
<dbReference type="InterPro" id="IPR050641">
    <property type="entry name" value="RIFMO-like"/>
</dbReference>
<evidence type="ECO:0000256" key="2">
    <source>
        <dbReference type="ARBA" id="ARBA00022630"/>
    </source>
</evidence>
<gene>
    <name evidence="5" type="ORF">Ade02nite_83420</name>
</gene>
<dbReference type="InterPro" id="IPR036188">
    <property type="entry name" value="FAD/NAD-bd_sf"/>
</dbReference>
<evidence type="ECO:0000313" key="6">
    <source>
        <dbReference type="Proteomes" id="UP000609879"/>
    </source>
</evidence>
<name>A0ABQ3YI72_9ACTN</name>
<dbReference type="PANTHER" id="PTHR43004:SF19">
    <property type="entry name" value="BINDING MONOOXYGENASE, PUTATIVE (JCVI)-RELATED"/>
    <property type="match status" value="1"/>
</dbReference>
<evidence type="ECO:0000256" key="3">
    <source>
        <dbReference type="ARBA" id="ARBA00022827"/>
    </source>
</evidence>
<organism evidence="5 6">
    <name type="scientific">Paractinoplanes deccanensis</name>
    <dbReference type="NCBI Taxonomy" id="113561"/>
    <lineage>
        <taxon>Bacteria</taxon>
        <taxon>Bacillati</taxon>
        <taxon>Actinomycetota</taxon>
        <taxon>Actinomycetes</taxon>
        <taxon>Micromonosporales</taxon>
        <taxon>Micromonosporaceae</taxon>
        <taxon>Paractinoplanes</taxon>
    </lineage>
</organism>